<feature type="signal peptide" evidence="1">
    <location>
        <begin position="1"/>
        <end position="31"/>
    </location>
</feature>
<protein>
    <submittedName>
        <fullName evidence="3">SAG-related sequence</fullName>
    </submittedName>
</protein>
<dbReference type="InterPro" id="IPR007226">
    <property type="entry name" value="SRS_dom"/>
</dbReference>
<dbReference type="SUPFAM" id="SSF74877">
    <property type="entry name" value="Major surface antigen p30, SAG1"/>
    <property type="match status" value="1"/>
</dbReference>
<dbReference type="Pfam" id="PF04092">
    <property type="entry name" value="SAG"/>
    <property type="match status" value="2"/>
</dbReference>
<evidence type="ECO:0000256" key="1">
    <source>
        <dbReference type="SAM" id="SignalP"/>
    </source>
</evidence>
<feature type="domain" description="SRS" evidence="2">
    <location>
        <begin position="184"/>
        <end position="307"/>
    </location>
</feature>
<dbReference type="InterPro" id="IPR036755">
    <property type="entry name" value="SRS_dom_sf"/>
</dbReference>
<name>A0A2A9MKY4_BESBE</name>
<organism evidence="3 4">
    <name type="scientific">Besnoitia besnoiti</name>
    <name type="common">Apicomplexan protozoan</name>
    <dbReference type="NCBI Taxonomy" id="94643"/>
    <lineage>
        <taxon>Eukaryota</taxon>
        <taxon>Sar</taxon>
        <taxon>Alveolata</taxon>
        <taxon>Apicomplexa</taxon>
        <taxon>Conoidasida</taxon>
        <taxon>Coccidia</taxon>
        <taxon>Eucoccidiorida</taxon>
        <taxon>Eimeriorina</taxon>
        <taxon>Sarcocystidae</taxon>
        <taxon>Besnoitia</taxon>
    </lineage>
</organism>
<sequence>MSTLRRRLSVLGRFFSVCLALVAVAPKGAHCDHDSNPSVAPDTERTCNANEIREDKKILPLILEPKATSISFKCAADSTALEPAENQVFVDEICSISQQLTQACATASLERGTSPTETHTLKVNTKPAQDTHLYFKCKAANVSAPRVGGGGSFGNPQSEKKDCIVKITVKGVSPATIVPTAHICDPKEQTDDSVNLKEVTLEADKQSIDFSCGNEAGAQLTPATSLKKFCTDEGCQEQKELSSVWSDAALTTAGSGAATSYTLSIRSERKEDKDIYYKCSVPASNKTKVEEDGATGKEKSCVLKITVKSGETSLAAALMAVSSCLVGQIILGLLSF</sequence>
<reference evidence="3 4" key="1">
    <citation type="submission" date="2017-09" db="EMBL/GenBank/DDBJ databases">
        <title>Genome sequencing of Besnoitia besnoiti strain Bb-Ger1.</title>
        <authorList>
            <person name="Schares G."/>
            <person name="Venepally P."/>
            <person name="Lorenzi H.A."/>
        </authorList>
    </citation>
    <scope>NUCLEOTIDE SEQUENCE [LARGE SCALE GENOMIC DNA]</scope>
    <source>
        <strain evidence="3 4">Bb-Ger1</strain>
    </source>
</reference>
<dbReference type="GO" id="GO:0016020">
    <property type="term" value="C:membrane"/>
    <property type="evidence" value="ECO:0007669"/>
    <property type="project" value="InterPro"/>
</dbReference>
<dbReference type="VEuPathDB" id="ToxoDB:BESB_034190"/>
<evidence type="ECO:0000259" key="2">
    <source>
        <dbReference type="Pfam" id="PF04092"/>
    </source>
</evidence>
<evidence type="ECO:0000313" key="4">
    <source>
        <dbReference type="Proteomes" id="UP000224006"/>
    </source>
</evidence>
<dbReference type="EMBL" id="NWUJ01000002">
    <property type="protein sequence ID" value="PFH36961.1"/>
    <property type="molecule type" value="Genomic_DNA"/>
</dbReference>
<accession>A0A2A9MKY4</accession>
<evidence type="ECO:0000313" key="3">
    <source>
        <dbReference type="EMBL" id="PFH36961.1"/>
    </source>
</evidence>
<dbReference type="GeneID" id="40308400"/>
<feature type="chain" id="PRO_5012111847" evidence="1">
    <location>
        <begin position="32"/>
        <end position="336"/>
    </location>
</feature>
<dbReference type="Proteomes" id="UP000224006">
    <property type="component" value="Chromosome II"/>
</dbReference>
<feature type="domain" description="SRS" evidence="2">
    <location>
        <begin position="46"/>
        <end position="169"/>
    </location>
</feature>
<comment type="caution">
    <text evidence="3">The sequence shown here is derived from an EMBL/GenBank/DDBJ whole genome shotgun (WGS) entry which is preliminary data.</text>
</comment>
<keyword evidence="4" id="KW-1185">Reference proteome</keyword>
<dbReference type="KEGG" id="bbes:BESB_034190"/>
<proteinExistence type="predicted"/>
<keyword evidence="1" id="KW-0732">Signal</keyword>
<dbReference type="AlphaFoldDB" id="A0A2A9MKY4"/>
<dbReference type="RefSeq" id="XP_029220970.1">
    <property type="nucleotide sequence ID" value="XM_029362005.1"/>
</dbReference>
<dbReference type="Gene3D" id="2.60.40.1320">
    <property type="entry name" value="SRS domain"/>
    <property type="match status" value="2"/>
</dbReference>
<gene>
    <name evidence="3" type="ORF">BESB_034190</name>
</gene>